<keyword evidence="5" id="KW-1185">Reference proteome</keyword>
<dbReference type="PANTHER" id="PTHR33155">
    <property type="entry name" value="FANTASTIC FOUR-LIKE PROTEIN (DUF3049)"/>
    <property type="match status" value="1"/>
</dbReference>
<dbReference type="InterPro" id="IPR021410">
    <property type="entry name" value="FAF"/>
</dbReference>
<name>A0A7N0TZX8_KALFE</name>
<sequence>MDSSSCFMRLLPLHNFISHSFMPSSNLTRNVVRARARIIMSGCAGTSLAGDHVGADSCIDLRTSEEFEVYMQERRVGCGRSRNGGGLGSVVGRKELPPPLPRLPWIMRRYSTSDGRLIIRREEVGHCEYLRAQRCEGRLVMRLVSIENGECRGQTGVDEDDEEEDCSAGADSETSPSSPMSLPASENVHKGAFSCEKGSSTTGAGGNKCLTSPSAALSGACASRYFIIS</sequence>
<evidence type="ECO:0000256" key="1">
    <source>
        <dbReference type="ARBA" id="ARBA00008690"/>
    </source>
</evidence>
<organism evidence="4 5">
    <name type="scientific">Kalanchoe fedtschenkoi</name>
    <name type="common">Lavender scallops</name>
    <name type="synonym">South American air plant</name>
    <dbReference type="NCBI Taxonomy" id="63787"/>
    <lineage>
        <taxon>Eukaryota</taxon>
        <taxon>Viridiplantae</taxon>
        <taxon>Streptophyta</taxon>
        <taxon>Embryophyta</taxon>
        <taxon>Tracheophyta</taxon>
        <taxon>Spermatophyta</taxon>
        <taxon>Magnoliopsida</taxon>
        <taxon>eudicotyledons</taxon>
        <taxon>Gunneridae</taxon>
        <taxon>Pentapetalae</taxon>
        <taxon>Saxifragales</taxon>
        <taxon>Crassulaceae</taxon>
        <taxon>Kalanchoe</taxon>
    </lineage>
</organism>
<evidence type="ECO:0000259" key="3">
    <source>
        <dbReference type="Pfam" id="PF11250"/>
    </source>
</evidence>
<accession>A0A7N0TZX8</accession>
<feature type="domain" description="FAF" evidence="3">
    <location>
        <begin position="95"/>
        <end position="143"/>
    </location>
</feature>
<dbReference type="InterPro" id="IPR046431">
    <property type="entry name" value="FAF_dom"/>
</dbReference>
<evidence type="ECO:0000313" key="4">
    <source>
        <dbReference type="EnsemblPlants" id="Kaladp0048s0879.1.v1.1.CDS.1"/>
    </source>
</evidence>
<comment type="similarity">
    <text evidence="1">Belongs to the fantastic four family.</text>
</comment>
<feature type="region of interest" description="Disordered" evidence="2">
    <location>
        <begin position="152"/>
        <end position="186"/>
    </location>
</feature>
<dbReference type="Pfam" id="PF11250">
    <property type="entry name" value="FAF"/>
    <property type="match status" value="1"/>
</dbReference>
<proteinExistence type="inferred from homology"/>
<dbReference type="PANTHER" id="PTHR33155:SF17">
    <property type="entry name" value="F2E2.18-RELATED"/>
    <property type="match status" value="1"/>
</dbReference>
<dbReference type="EnsemblPlants" id="Kaladp0048s0879.1.v1.1">
    <property type="protein sequence ID" value="Kaladp0048s0879.1.v1.1.CDS.1"/>
    <property type="gene ID" value="Kaladp0048s0879.v1.1"/>
</dbReference>
<dbReference type="Gramene" id="Kaladp0048s0879.1.v1.1">
    <property type="protein sequence ID" value="Kaladp0048s0879.1.v1.1.CDS.1"/>
    <property type="gene ID" value="Kaladp0048s0879.v1.1"/>
</dbReference>
<protein>
    <recommendedName>
        <fullName evidence="3">FAF domain-containing protein</fullName>
    </recommendedName>
</protein>
<evidence type="ECO:0000256" key="2">
    <source>
        <dbReference type="SAM" id="MobiDB-lite"/>
    </source>
</evidence>
<dbReference type="Proteomes" id="UP000594263">
    <property type="component" value="Unplaced"/>
</dbReference>
<dbReference type="AlphaFoldDB" id="A0A7N0TZX8"/>
<reference evidence="4" key="1">
    <citation type="submission" date="2021-01" db="UniProtKB">
        <authorList>
            <consortium name="EnsemblPlants"/>
        </authorList>
    </citation>
    <scope>IDENTIFICATION</scope>
</reference>
<evidence type="ECO:0000313" key="5">
    <source>
        <dbReference type="Proteomes" id="UP000594263"/>
    </source>
</evidence>
<feature type="compositionally biased region" description="Acidic residues" evidence="2">
    <location>
        <begin position="157"/>
        <end position="166"/>
    </location>
</feature>